<evidence type="ECO:0000256" key="3">
    <source>
        <dbReference type="ARBA" id="ARBA00022679"/>
    </source>
</evidence>
<evidence type="ECO:0000256" key="4">
    <source>
        <dbReference type="ARBA" id="ARBA00022737"/>
    </source>
</evidence>
<evidence type="ECO:0000256" key="5">
    <source>
        <dbReference type="ARBA" id="ARBA00023098"/>
    </source>
</evidence>
<comment type="function">
    <text evidence="7">Catalyzes the N-acylation of UDP-3-O-acylglucosamine using 3-hydroxyacyl-ACP as the acyl donor. Is involved in the biosynthesis of lipid A, a phosphorylated glycolipid that anchors the lipopolysaccharide to the outer membrane of the cell.</text>
</comment>
<organism evidence="10">
    <name type="scientific">Planktothricoides raciborskii GIHE-MW2</name>
    <dbReference type="NCBI Taxonomy" id="2792601"/>
    <lineage>
        <taxon>Bacteria</taxon>
        <taxon>Bacillati</taxon>
        <taxon>Cyanobacteriota</taxon>
        <taxon>Cyanophyceae</taxon>
        <taxon>Oscillatoriophycideae</taxon>
        <taxon>Oscillatoriales</taxon>
        <taxon>Oscillatoriaceae</taxon>
        <taxon>Planktothricoides</taxon>
    </lineage>
</organism>
<feature type="domain" description="Mannose-1-phosphate guanyltransferase C-terminal" evidence="9">
    <location>
        <begin position="111"/>
        <end position="190"/>
    </location>
</feature>
<dbReference type="GO" id="GO:0016020">
    <property type="term" value="C:membrane"/>
    <property type="evidence" value="ECO:0007669"/>
    <property type="project" value="GOC"/>
</dbReference>
<keyword evidence="1 7" id="KW-0444">Lipid biosynthesis</keyword>
<feature type="active site" description="Proton acceptor" evidence="7">
    <location>
        <position position="248"/>
    </location>
</feature>
<dbReference type="Gene3D" id="2.160.10.10">
    <property type="entry name" value="Hexapeptide repeat proteins"/>
    <property type="match status" value="1"/>
</dbReference>
<evidence type="ECO:0000313" key="10">
    <source>
        <dbReference type="EMBL" id="XCM35525.1"/>
    </source>
</evidence>
<reference evidence="10" key="1">
    <citation type="submission" date="2024-07" db="EMBL/GenBank/DDBJ databases">
        <authorList>
            <person name="Kim Y.J."/>
            <person name="Jeong J.Y."/>
        </authorList>
    </citation>
    <scope>NUCLEOTIDE SEQUENCE</scope>
    <source>
        <strain evidence="10">GIHE-MW2</strain>
    </source>
</reference>
<dbReference type="GO" id="GO:0103118">
    <property type="term" value="F:UDP-3-O-[(3R)-3-hydroxyacyl]-glucosamine N-acyltransferase activity"/>
    <property type="evidence" value="ECO:0007669"/>
    <property type="project" value="UniProtKB-EC"/>
</dbReference>
<dbReference type="Pfam" id="PF00132">
    <property type="entry name" value="Hexapep"/>
    <property type="match status" value="1"/>
</dbReference>
<dbReference type="PANTHER" id="PTHR43378">
    <property type="entry name" value="UDP-3-O-ACYLGLUCOSAMINE N-ACYLTRANSFERASE"/>
    <property type="match status" value="1"/>
</dbReference>
<dbReference type="EC" id="2.3.1.191" evidence="7"/>
<dbReference type="InterPro" id="IPR007691">
    <property type="entry name" value="LpxD"/>
</dbReference>
<comment type="catalytic activity">
    <reaction evidence="7">
        <text>a UDP-3-O-[(3R)-3-hydroxyacyl]-alpha-D-glucosamine + a (3R)-hydroxyacyl-[ACP] = a UDP-2-N,3-O-bis[(3R)-3-hydroxyacyl]-alpha-D-glucosamine + holo-[ACP] + H(+)</text>
        <dbReference type="Rhea" id="RHEA:53836"/>
        <dbReference type="Rhea" id="RHEA-COMP:9685"/>
        <dbReference type="Rhea" id="RHEA-COMP:9945"/>
        <dbReference type="ChEBI" id="CHEBI:15378"/>
        <dbReference type="ChEBI" id="CHEBI:64479"/>
        <dbReference type="ChEBI" id="CHEBI:78827"/>
        <dbReference type="ChEBI" id="CHEBI:137740"/>
        <dbReference type="ChEBI" id="CHEBI:137748"/>
        <dbReference type="EC" id="2.3.1.191"/>
    </reaction>
</comment>
<dbReference type="AlphaFoldDB" id="A0AAU8J8Q0"/>
<dbReference type="SUPFAM" id="SSF51161">
    <property type="entry name" value="Trimeric LpxA-like enzymes"/>
    <property type="match status" value="1"/>
</dbReference>
<evidence type="ECO:0000259" key="8">
    <source>
        <dbReference type="Pfam" id="PF04613"/>
    </source>
</evidence>
<evidence type="ECO:0000256" key="1">
    <source>
        <dbReference type="ARBA" id="ARBA00022516"/>
    </source>
</evidence>
<feature type="domain" description="UDP-3-O-[3-hydroxymyristoyl] glucosamine N-acyltransferase non-repeat region" evidence="8">
    <location>
        <begin position="26"/>
        <end position="97"/>
    </location>
</feature>
<dbReference type="Gene3D" id="3.40.1390.10">
    <property type="entry name" value="MurE/MurF, N-terminal domain"/>
    <property type="match status" value="1"/>
</dbReference>
<keyword evidence="5 7" id="KW-0443">Lipid metabolism</keyword>
<keyword evidence="2 7" id="KW-0441">Lipid A biosynthesis</keyword>
<dbReference type="CDD" id="cd03352">
    <property type="entry name" value="LbH_LpxD"/>
    <property type="match status" value="1"/>
</dbReference>
<dbReference type="HAMAP" id="MF_00523">
    <property type="entry name" value="LpxD"/>
    <property type="match status" value="1"/>
</dbReference>
<dbReference type="PANTHER" id="PTHR43378:SF2">
    <property type="entry name" value="UDP-3-O-ACYLGLUCOSAMINE N-ACYLTRANSFERASE 1, MITOCHONDRIAL-RELATED"/>
    <property type="match status" value="1"/>
</dbReference>
<name>A0AAU8J8Q0_9CYAN</name>
<accession>A0AAU8J8Q0</accession>
<dbReference type="PROSITE" id="PS00101">
    <property type="entry name" value="HEXAPEP_TRANSFERASES"/>
    <property type="match status" value="2"/>
</dbReference>
<dbReference type="InterPro" id="IPR018357">
    <property type="entry name" value="Hexapep_transf_CS"/>
</dbReference>
<dbReference type="GO" id="GO:0043886">
    <property type="term" value="F:structural constituent of carboxysome shell"/>
    <property type="evidence" value="ECO:0007669"/>
    <property type="project" value="UniProtKB-ARBA"/>
</dbReference>
<keyword evidence="4 7" id="KW-0677">Repeat</keyword>
<dbReference type="InterPro" id="IPR001451">
    <property type="entry name" value="Hexapep"/>
</dbReference>
<proteinExistence type="inferred from homology"/>
<dbReference type="InterPro" id="IPR020573">
    <property type="entry name" value="UDP_GlcNAc_AcTrfase_non-rep"/>
</dbReference>
<evidence type="ECO:0000256" key="2">
    <source>
        <dbReference type="ARBA" id="ARBA00022556"/>
    </source>
</evidence>
<dbReference type="RefSeq" id="WP_054466817.1">
    <property type="nucleotide sequence ID" value="NZ_CP159837.1"/>
</dbReference>
<dbReference type="Pfam" id="PF25087">
    <property type="entry name" value="GMPPB_C"/>
    <property type="match status" value="1"/>
</dbReference>
<comment type="pathway">
    <text evidence="7">Bacterial outer membrane biogenesis; LPS lipid A biosynthesis.</text>
</comment>
<evidence type="ECO:0000259" key="9">
    <source>
        <dbReference type="Pfam" id="PF25087"/>
    </source>
</evidence>
<keyword evidence="3 7" id="KW-0808">Transferase</keyword>
<dbReference type="EMBL" id="CP159837">
    <property type="protein sequence ID" value="XCM35525.1"/>
    <property type="molecule type" value="Genomic_DNA"/>
</dbReference>
<dbReference type="NCBIfam" id="TIGR01853">
    <property type="entry name" value="lipid_A_lpxD"/>
    <property type="match status" value="1"/>
</dbReference>
<dbReference type="GO" id="GO:0016410">
    <property type="term" value="F:N-acyltransferase activity"/>
    <property type="evidence" value="ECO:0007669"/>
    <property type="project" value="InterPro"/>
</dbReference>
<gene>
    <name evidence="7 10" type="primary">lpxD</name>
    <name evidence="10" type="ORF">ABWT76_004214</name>
</gene>
<evidence type="ECO:0000256" key="7">
    <source>
        <dbReference type="HAMAP-Rule" id="MF_00523"/>
    </source>
</evidence>
<dbReference type="GO" id="GO:0031470">
    <property type="term" value="C:carboxysome"/>
    <property type="evidence" value="ECO:0007669"/>
    <property type="project" value="UniProtKB-ARBA"/>
</dbReference>
<sequence length="349" mass="36690">MKFNEILQKLGDAANCNSLRNDPAVNPEITGVAPIDDATNGTFSYIEGDKFVPFVATTDASALILPMLPELQTQASARGMAWIASEEPRLLFAKVISLLYQPWRPKPGIDPTAAIDPSAQIGADVYIGANVSIAPGVTIGQGVQIYPNVVIYPQVSIGDRTILHANCTIHERSSIGSNCVIHSGAVIGAEGFGFVPSPTGWIKMEQSGHTILEDGVEVGCNSTIDRPAVGQTRIGANTKIDNLVQVGHGCQIGKNCALAAHVGLAGGVKIEDNVILAGQVGVANRVTIGSGAIATAKSGIHSDVPSGAIVSGYPAIPNKVWLKTVAISNRLPEIYQAFKQLKRHFSDRT</sequence>
<keyword evidence="6 7" id="KW-0012">Acyltransferase</keyword>
<comment type="subunit">
    <text evidence="7">Homotrimer.</text>
</comment>
<dbReference type="NCBIfam" id="NF002060">
    <property type="entry name" value="PRK00892.1"/>
    <property type="match status" value="1"/>
</dbReference>
<evidence type="ECO:0000256" key="6">
    <source>
        <dbReference type="ARBA" id="ARBA00023315"/>
    </source>
</evidence>
<dbReference type="GO" id="GO:0009245">
    <property type="term" value="P:lipid A biosynthetic process"/>
    <property type="evidence" value="ECO:0007669"/>
    <property type="project" value="UniProtKB-UniRule"/>
</dbReference>
<dbReference type="InterPro" id="IPR011004">
    <property type="entry name" value="Trimer_LpxA-like_sf"/>
</dbReference>
<dbReference type="Pfam" id="PF04613">
    <property type="entry name" value="LpxD"/>
    <property type="match status" value="1"/>
</dbReference>
<dbReference type="InterPro" id="IPR056729">
    <property type="entry name" value="GMPPB_C"/>
</dbReference>
<comment type="similarity">
    <text evidence="7">Belongs to the transferase hexapeptide repeat family. LpxD subfamily.</text>
</comment>
<protein>
    <recommendedName>
        <fullName evidence="7">UDP-3-O-acylglucosamine N-acyltransferase</fullName>
        <ecNumber evidence="7">2.3.1.191</ecNumber>
    </recommendedName>
</protein>